<dbReference type="AlphaFoldDB" id="A0A7H9BKI9"/>
<keyword evidence="1" id="KW-1133">Transmembrane helix</keyword>
<dbReference type="RefSeq" id="WP_179358083.1">
    <property type="nucleotide sequence ID" value="NZ_CP058627.1"/>
</dbReference>
<feature type="transmembrane region" description="Helical" evidence="1">
    <location>
        <begin position="546"/>
        <end position="562"/>
    </location>
</feature>
<dbReference type="KEGG" id="chiz:HQ393_06875"/>
<protein>
    <submittedName>
        <fullName evidence="2">Uncharacterized protein</fullName>
    </submittedName>
</protein>
<keyword evidence="1" id="KW-0812">Transmembrane</keyword>
<feature type="transmembrane region" description="Helical" evidence="1">
    <location>
        <begin position="574"/>
        <end position="597"/>
    </location>
</feature>
<evidence type="ECO:0000313" key="2">
    <source>
        <dbReference type="EMBL" id="QLG88004.1"/>
    </source>
</evidence>
<gene>
    <name evidence="2" type="ORF">HQ393_06875</name>
</gene>
<feature type="transmembrane region" description="Helical" evidence="1">
    <location>
        <begin position="514"/>
        <end position="540"/>
    </location>
</feature>
<dbReference type="EMBL" id="CP058627">
    <property type="protein sequence ID" value="QLG88004.1"/>
    <property type="molecule type" value="Genomic_DNA"/>
</dbReference>
<reference evidence="2 3" key="1">
    <citation type="submission" date="2020-07" db="EMBL/GenBank/DDBJ databases">
        <title>Complete genome sequence of Chitinibacter sp. 2T18.</title>
        <authorList>
            <person name="Bae J.-W."/>
            <person name="Choi J.-W."/>
        </authorList>
    </citation>
    <scope>NUCLEOTIDE SEQUENCE [LARGE SCALE GENOMIC DNA]</scope>
    <source>
        <strain evidence="2 3">2T18</strain>
    </source>
</reference>
<feature type="transmembrane region" description="Helical" evidence="1">
    <location>
        <begin position="134"/>
        <end position="155"/>
    </location>
</feature>
<organism evidence="2 3">
    <name type="scientific">Chitinibacter bivalviorum</name>
    <dbReference type="NCBI Taxonomy" id="2739434"/>
    <lineage>
        <taxon>Bacteria</taxon>
        <taxon>Pseudomonadati</taxon>
        <taxon>Pseudomonadota</taxon>
        <taxon>Betaproteobacteria</taxon>
        <taxon>Neisseriales</taxon>
        <taxon>Chitinibacteraceae</taxon>
        <taxon>Chitinibacter</taxon>
    </lineage>
</organism>
<keyword evidence="3" id="KW-1185">Reference proteome</keyword>
<sequence length="656" mass="73597">MSSANQSVMRRYYLLMVLLTISYLTVELAFNANVIDVIGGNAAKPLIDSVEHWGRLISGCALALIAWSILLHQDDILQLIEHDIGKVLCVVFLAATVSIYIGHALLPRRVNELLLLALICFGVMVYASVKELKWFRLSSGLICAALAGILCAYIGEKALLDAFVEDEQTNTKLYEAFLVRGVVADVFAGTASLKGIPTDPATLHSPSGKTFMSVFPMFFWHLEDPKNTVKGWLENKREMRNAFIINKQHLEATSFNKAWIPICNALPTMYAQFKQKGAAVTPKVKQLEDAKWRFGQQVVSQTKRQLQQRGISPNNNAMWNRAQPQVRAEMLKRLSPDQRRYIEMEPSDVENVFQQEFAKAIGVVWLTDNHGTPRTSDFKQFVASEMIQQWIYNKLGYELASTVQIATCAEKPTENYNYFRSTILPLMLNLHPADQQNYRKMTQAISDGEVFDAVESDFAKHGKFKQYGHDAAESIIAPALALFFSCLGAMTHTFKSLRYLSKVVLLGTPLTKKIGLRIPALPIPKWVFVLLILGSLQIFGNVLQSAWFYAGVLTFAAVLWPWGPVAKQNINSTFSAMTLGSSIATLVLLSVLSFGIYRIENLETEITQTTEYKGVLQQFAHEIGTPAASAFDWVVKAQTLSYPINDRLRKLTHFYL</sequence>
<dbReference type="Proteomes" id="UP000509597">
    <property type="component" value="Chromosome"/>
</dbReference>
<feature type="transmembrane region" description="Helical" evidence="1">
    <location>
        <begin position="84"/>
        <end position="101"/>
    </location>
</feature>
<feature type="transmembrane region" description="Helical" evidence="1">
    <location>
        <begin position="12"/>
        <end position="32"/>
    </location>
</feature>
<keyword evidence="1" id="KW-0472">Membrane</keyword>
<feature type="transmembrane region" description="Helical" evidence="1">
    <location>
        <begin position="113"/>
        <end position="129"/>
    </location>
</feature>
<evidence type="ECO:0000256" key="1">
    <source>
        <dbReference type="SAM" id="Phobius"/>
    </source>
</evidence>
<accession>A0A7H9BKI9</accession>
<name>A0A7H9BKI9_9NEIS</name>
<proteinExistence type="predicted"/>
<evidence type="ECO:0000313" key="3">
    <source>
        <dbReference type="Proteomes" id="UP000509597"/>
    </source>
</evidence>
<feature type="transmembrane region" description="Helical" evidence="1">
    <location>
        <begin position="52"/>
        <end position="72"/>
    </location>
</feature>